<keyword evidence="9" id="KW-1185">Reference proteome</keyword>
<dbReference type="GO" id="GO:0061630">
    <property type="term" value="F:ubiquitin protein ligase activity"/>
    <property type="evidence" value="ECO:0007669"/>
    <property type="project" value="UniProtKB-EC"/>
</dbReference>
<dbReference type="InterPro" id="IPR013083">
    <property type="entry name" value="Znf_RING/FYVE/PHD"/>
</dbReference>
<dbReference type="PANTHER" id="PTHR15710:SF77">
    <property type="entry name" value="RING-H2 FINGER PROTEIN ATL21B"/>
    <property type="match status" value="1"/>
</dbReference>
<dbReference type="AlphaFoldDB" id="A0AAN9MAW0"/>
<feature type="domain" description="RING-type" evidence="7">
    <location>
        <begin position="191"/>
        <end position="232"/>
    </location>
</feature>
<reference evidence="8 9" key="1">
    <citation type="submission" date="2024-01" db="EMBL/GenBank/DDBJ databases">
        <title>The genomes of 5 underutilized Papilionoideae crops provide insights into root nodulation and disease resistanc.</title>
        <authorList>
            <person name="Jiang F."/>
        </authorList>
    </citation>
    <scope>NUCLEOTIDE SEQUENCE [LARGE SCALE GENOMIC DNA]</scope>
    <source>
        <strain evidence="8">LVBAO_FW01</strain>
        <tissue evidence="8">Leaves</tissue>
    </source>
</reference>
<sequence>MASTPFIFSWNVICAPFDEAELENNLFFQQEHHGDYFNIKVNVKHQLCFTQLQPPQPPSIVPFDGCSIQFSMFLASQEFLENGGSHMLLHFPDSIIPNELIHTMMPDVINYAKAAVQSCRRGFHYESPNFRLVTLVLDIFVQKLYDELDDSIIDMIMMEFPEEVQMVPASNTAIESLTKVKLESSAMKERCSICLTEFDKDMEVSLMPCKHVYHQECLIKWLKTSHMCPLCRCPLPTSSTD</sequence>
<dbReference type="Gene3D" id="3.30.40.10">
    <property type="entry name" value="Zinc/RING finger domain, C3HC4 (zinc finger)"/>
    <property type="match status" value="1"/>
</dbReference>
<keyword evidence="4 6" id="KW-0863">Zinc-finger</keyword>
<organism evidence="8 9">
    <name type="scientific">Canavalia gladiata</name>
    <name type="common">Sword bean</name>
    <name type="synonym">Dolichos gladiatus</name>
    <dbReference type="NCBI Taxonomy" id="3824"/>
    <lineage>
        <taxon>Eukaryota</taxon>
        <taxon>Viridiplantae</taxon>
        <taxon>Streptophyta</taxon>
        <taxon>Embryophyta</taxon>
        <taxon>Tracheophyta</taxon>
        <taxon>Spermatophyta</taxon>
        <taxon>Magnoliopsida</taxon>
        <taxon>eudicotyledons</taxon>
        <taxon>Gunneridae</taxon>
        <taxon>Pentapetalae</taxon>
        <taxon>rosids</taxon>
        <taxon>fabids</taxon>
        <taxon>Fabales</taxon>
        <taxon>Fabaceae</taxon>
        <taxon>Papilionoideae</taxon>
        <taxon>50 kb inversion clade</taxon>
        <taxon>NPAAA clade</taxon>
        <taxon>indigoferoid/millettioid clade</taxon>
        <taxon>Phaseoleae</taxon>
        <taxon>Canavalia</taxon>
    </lineage>
</organism>
<evidence type="ECO:0000256" key="1">
    <source>
        <dbReference type="ARBA" id="ARBA00000900"/>
    </source>
</evidence>
<dbReference type="SMART" id="SM00744">
    <property type="entry name" value="RINGv"/>
    <property type="match status" value="1"/>
</dbReference>
<evidence type="ECO:0000259" key="7">
    <source>
        <dbReference type="PROSITE" id="PS50089"/>
    </source>
</evidence>
<evidence type="ECO:0000256" key="2">
    <source>
        <dbReference type="ARBA" id="ARBA00012483"/>
    </source>
</evidence>
<dbReference type="InterPro" id="IPR011016">
    <property type="entry name" value="Znf_RING-CH"/>
</dbReference>
<gene>
    <name evidence="8" type="ORF">VNO77_10322</name>
</gene>
<dbReference type="EC" id="2.3.2.27" evidence="2"/>
<evidence type="ECO:0000256" key="6">
    <source>
        <dbReference type="PROSITE-ProRule" id="PRU00175"/>
    </source>
</evidence>
<keyword evidence="3" id="KW-0479">Metal-binding</keyword>
<accession>A0AAN9MAW0</accession>
<dbReference type="PROSITE" id="PS50089">
    <property type="entry name" value="ZF_RING_2"/>
    <property type="match status" value="1"/>
</dbReference>
<dbReference type="GO" id="GO:0016567">
    <property type="term" value="P:protein ubiquitination"/>
    <property type="evidence" value="ECO:0007669"/>
    <property type="project" value="TreeGrafter"/>
</dbReference>
<evidence type="ECO:0000256" key="5">
    <source>
        <dbReference type="ARBA" id="ARBA00022833"/>
    </source>
</evidence>
<evidence type="ECO:0000313" key="9">
    <source>
        <dbReference type="Proteomes" id="UP001367508"/>
    </source>
</evidence>
<dbReference type="EMBL" id="JAYMYQ010000002">
    <property type="protein sequence ID" value="KAK7351117.1"/>
    <property type="molecule type" value="Genomic_DNA"/>
</dbReference>
<dbReference type="SUPFAM" id="SSF57850">
    <property type="entry name" value="RING/U-box"/>
    <property type="match status" value="1"/>
</dbReference>
<comment type="caution">
    <text evidence="8">The sequence shown here is derived from an EMBL/GenBank/DDBJ whole genome shotgun (WGS) entry which is preliminary data.</text>
</comment>
<dbReference type="SMART" id="SM00184">
    <property type="entry name" value="RING"/>
    <property type="match status" value="1"/>
</dbReference>
<dbReference type="GO" id="GO:0005737">
    <property type="term" value="C:cytoplasm"/>
    <property type="evidence" value="ECO:0007669"/>
    <property type="project" value="TreeGrafter"/>
</dbReference>
<dbReference type="PANTHER" id="PTHR15710">
    <property type="entry name" value="E3 UBIQUITIN-PROTEIN LIGASE PRAJA"/>
    <property type="match status" value="1"/>
</dbReference>
<comment type="catalytic activity">
    <reaction evidence="1">
        <text>S-ubiquitinyl-[E2 ubiquitin-conjugating enzyme]-L-cysteine + [acceptor protein]-L-lysine = [E2 ubiquitin-conjugating enzyme]-L-cysteine + N(6)-ubiquitinyl-[acceptor protein]-L-lysine.</text>
        <dbReference type="EC" id="2.3.2.27"/>
    </reaction>
</comment>
<proteinExistence type="predicted"/>
<evidence type="ECO:0000256" key="3">
    <source>
        <dbReference type="ARBA" id="ARBA00022723"/>
    </source>
</evidence>
<protein>
    <recommendedName>
        <fullName evidence="2">RING-type E3 ubiquitin transferase</fullName>
        <ecNumber evidence="2">2.3.2.27</ecNumber>
    </recommendedName>
</protein>
<dbReference type="Pfam" id="PF13639">
    <property type="entry name" value="zf-RING_2"/>
    <property type="match status" value="1"/>
</dbReference>
<dbReference type="GO" id="GO:0008270">
    <property type="term" value="F:zinc ion binding"/>
    <property type="evidence" value="ECO:0007669"/>
    <property type="project" value="UniProtKB-KW"/>
</dbReference>
<keyword evidence="5" id="KW-0862">Zinc</keyword>
<dbReference type="Proteomes" id="UP001367508">
    <property type="component" value="Unassembled WGS sequence"/>
</dbReference>
<evidence type="ECO:0000256" key="4">
    <source>
        <dbReference type="ARBA" id="ARBA00022771"/>
    </source>
</evidence>
<dbReference type="InterPro" id="IPR001841">
    <property type="entry name" value="Znf_RING"/>
</dbReference>
<name>A0AAN9MAW0_CANGL</name>
<evidence type="ECO:0000313" key="8">
    <source>
        <dbReference type="EMBL" id="KAK7351117.1"/>
    </source>
</evidence>